<dbReference type="GO" id="GO:0008237">
    <property type="term" value="F:metallopeptidase activity"/>
    <property type="evidence" value="ECO:0007669"/>
    <property type="project" value="UniProtKB-KW"/>
</dbReference>
<comment type="caution">
    <text evidence="8">The sequence shown here is derived from an EMBL/GenBank/DDBJ whole genome shotgun (WGS) entry which is preliminary data.</text>
</comment>
<reference evidence="8" key="1">
    <citation type="submission" date="2022-11" db="EMBL/GenBank/DDBJ databases">
        <title>Marinomonas sp. nov., isolated from marine algae.</title>
        <authorList>
            <person name="Choi D.G."/>
            <person name="Kim J.M."/>
            <person name="Lee J.K."/>
            <person name="Baek J.H."/>
            <person name="Jeon C.O."/>
        </authorList>
    </citation>
    <scope>NUCLEOTIDE SEQUENCE</scope>
    <source>
        <strain evidence="8">KJ51-3</strain>
    </source>
</reference>
<keyword evidence="3" id="KW-0479">Metal-binding</keyword>
<dbReference type="EC" id="3.4.24.-" evidence="8"/>
<evidence type="ECO:0000256" key="1">
    <source>
        <dbReference type="ARBA" id="ARBA00001947"/>
    </source>
</evidence>
<evidence type="ECO:0000256" key="3">
    <source>
        <dbReference type="ARBA" id="ARBA00022723"/>
    </source>
</evidence>
<protein>
    <submittedName>
        <fullName evidence="8">M48 family metalloprotease</fullName>
        <ecNumber evidence="8">3.4.24.-</ecNumber>
    </submittedName>
</protein>
<organism evidence="8 9">
    <name type="scientific">Marinomonas rhodophyticola</name>
    <dbReference type="NCBI Taxonomy" id="2992803"/>
    <lineage>
        <taxon>Bacteria</taxon>
        <taxon>Pseudomonadati</taxon>
        <taxon>Pseudomonadota</taxon>
        <taxon>Gammaproteobacteria</taxon>
        <taxon>Oceanospirillales</taxon>
        <taxon>Oceanospirillaceae</taxon>
        <taxon>Marinomonas</taxon>
    </lineage>
</organism>
<evidence type="ECO:0000256" key="5">
    <source>
        <dbReference type="ARBA" id="ARBA00022833"/>
    </source>
</evidence>
<name>A0ABT3KMC7_9GAMM</name>
<keyword evidence="4 8" id="KW-0378">Hydrolase</keyword>
<evidence type="ECO:0000256" key="4">
    <source>
        <dbReference type="ARBA" id="ARBA00022801"/>
    </source>
</evidence>
<evidence type="ECO:0000259" key="7">
    <source>
        <dbReference type="Pfam" id="PF01435"/>
    </source>
</evidence>
<dbReference type="PANTHER" id="PTHR22726:SF1">
    <property type="entry name" value="METALLOENDOPEPTIDASE OMA1, MITOCHONDRIAL"/>
    <property type="match status" value="1"/>
</dbReference>
<keyword evidence="6 8" id="KW-0482">Metalloprotease</keyword>
<proteinExistence type="predicted"/>
<keyword evidence="5" id="KW-0862">Zinc</keyword>
<dbReference type="RefSeq" id="WP_265221006.1">
    <property type="nucleotide sequence ID" value="NZ_JAPEUL010000012.1"/>
</dbReference>
<evidence type="ECO:0000313" key="8">
    <source>
        <dbReference type="EMBL" id="MCW4631701.1"/>
    </source>
</evidence>
<dbReference type="Gene3D" id="3.30.2010.10">
    <property type="entry name" value="Metalloproteases ('zincins'), catalytic domain"/>
    <property type="match status" value="1"/>
</dbReference>
<sequence>MSNANLPDLEANKDERALSNPSYILGQHWFRKLNGSRALIDFPPAYDYLKDALSHILPQTNLYNTTVEMTLLNSTQSNAFVIPGNHLFIYSDIMEMITSEDMLYGLLAHEVAHLDLRHYERQTKHSSEELSKTLVMLGAGIAAALAGAGGDATTALWLGGIANQAENTLTYSRNQEQEADRRGREYLINAGLPPEGMTKLFQAFFKQALGRPKLEFLSTHPSPNSRLSDSFSTDTQESILNSRPQSDFDYFRASLLAYRAGLEDRPLAYLDQRIQDNDVRNFAKALFSYIVQSPERALSFLNKLEKHNKFTDYLQALSFIAANNAEEGLVIINRQLELSPNNILFSMLYAQSTQSKPINVSSDYIYEKRLIWRANIQYYQSRNNIPMALNYRALLDFSQGKDKTAQYLITRAEKDATENEKSIINNTIEEFKIINEAEKQEDLEEEN</sequence>
<comment type="cofactor">
    <cofactor evidence="1">
        <name>Zn(2+)</name>
        <dbReference type="ChEBI" id="CHEBI:29105"/>
    </cofactor>
</comment>
<dbReference type="InterPro" id="IPR051156">
    <property type="entry name" value="Mito/Outer_Membr_Metalloprot"/>
</dbReference>
<evidence type="ECO:0000313" key="9">
    <source>
        <dbReference type="Proteomes" id="UP001431181"/>
    </source>
</evidence>
<keyword evidence="2" id="KW-0645">Protease</keyword>
<dbReference type="Pfam" id="PF01435">
    <property type="entry name" value="Peptidase_M48"/>
    <property type="match status" value="1"/>
</dbReference>
<dbReference type="Proteomes" id="UP001431181">
    <property type="component" value="Unassembled WGS sequence"/>
</dbReference>
<feature type="domain" description="Peptidase M48" evidence="7">
    <location>
        <begin position="48"/>
        <end position="228"/>
    </location>
</feature>
<dbReference type="EMBL" id="JAPEUL010000012">
    <property type="protein sequence ID" value="MCW4631701.1"/>
    <property type="molecule type" value="Genomic_DNA"/>
</dbReference>
<dbReference type="InterPro" id="IPR001915">
    <property type="entry name" value="Peptidase_M48"/>
</dbReference>
<accession>A0ABT3KMC7</accession>
<evidence type="ECO:0000256" key="2">
    <source>
        <dbReference type="ARBA" id="ARBA00022670"/>
    </source>
</evidence>
<gene>
    <name evidence="8" type="ORF">ONZ52_23580</name>
</gene>
<dbReference type="PANTHER" id="PTHR22726">
    <property type="entry name" value="METALLOENDOPEPTIDASE OMA1"/>
    <property type="match status" value="1"/>
</dbReference>
<keyword evidence="9" id="KW-1185">Reference proteome</keyword>
<evidence type="ECO:0000256" key="6">
    <source>
        <dbReference type="ARBA" id="ARBA00023049"/>
    </source>
</evidence>